<evidence type="ECO:0000256" key="1">
    <source>
        <dbReference type="ARBA" id="ARBA00005578"/>
    </source>
</evidence>
<dbReference type="PIRSF" id="PIRSF003113">
    <property type="entry name" value="BolA"/>
    <property type="match status" value="1"/>
</dbReference>
<dbReference type="SUPFAM" id="SSF82657">
    <property type="entry name" value="BolA-like"/>
    <property type="match status" value="1"/>
</dbReference>
<dbReference type="PANTHER" id="PTHR46229:SF2">
    <property type="entry name" value="BOLA-LIKE PROTEIN 1"/>
    <property type="match status" value="1"/>
</dbReference>
<dbReference type="EMBL" id="UINC01007293">
    <property type="protein sequence ID" value="SVA32507.1"/>
    <property type="molecule type" value="Genomic_DNA"/>
</dbReference>
<dbReference type="InterPro" id="IPR050961">
    <property type="entry name" value="BolA/IbaG_stress_morph_reg"/>
</dbReference>
<name>A0A381UYQ1_9ZZZZ</name>
<evidence type="ECO:0000313" key="2">
    <source>
        <dbReference type="EMBL" id="SVA32507.1"/>
    </source>
</evidence>
<proteinExistence type="inferred from homology"/>
<dbReference type="PANTHER" id="PTHR46229">
    <property type="entry name" value="BOLA TRANSCRIPTION REGULATOR"/>
    <property type="match status" value="1"/>
</dbReference>
<comment type="similarity">
    <text evidence="1">Belongs to the BolA/IbaG family.</text>
</comment>
<sequence length="74" mass="8160">MKTVEVQNLIEIGLDGAEVEVSDPQGTGDHFAATVVWSGFEDMSLIQQHQAVYKTLGDYLTREIHALQLKTSAK</sequence>
<dbReference type="AlphaFoldDB" id="A0A381UYQ1"/>
<evidence type="ECO:0008006" key="3">
    <source>
        <dbReference type="Google" id="ProtNLM"/>
    </source>
</evidence>
<gene>
    <name evidence="2" type="ORF">METZ01_LOCUS85361</name>
</gene>
<reference evidence="2" key="1">
    <citation type="submission" date="2018-05" db="EMBL/GenBank/DDBJ databases">
        <authorList>
            <person name="Lanie J.A."/>
            <person name="Ng W.-L."/>
            <person name="Kazmierczak K.M."/>
            <person name="Andrzejewski T.M."/>
            <person name="Davidsen T.M."/>
            <person name="Wayne K.J."/>
            <person name="Tettelin H."/>
            <person name="Glass J.I."/>
            <person name="Rusch D."/>
            <person name="Podicherti R."/>
            <person name="Tsui H.-C.T."/>
            <person name="Winkler M.E."/>
        </authorList>
    </citation>
    <scope>NUCLEOTIDE SEQUENCE</scope>
</reference>
<accession>A0A381UYQ1</accession>
<dbReference type="InterPro" id="IPR002634">
    <property type="entry name" value="BolA"/>
</dbReference>
<dbReference type="Pfam" id="PF01722">
    <property type="entry name" value="BolA"/>
    <property type="match status" value="1"/>
</dbReference>
<dbReference type="InterPro" id="IPR036065">
    <property type="entry name" value="BolA-like_sf"/>
</dbReference>
<protein>
    <recommendedName>
        <fullName evidence="3">BolA family transcriptional regulator</fullName>
    </recommendedName>
</protein>
<organism evidence="2">
    <name type="scientific">marine metagenome</name>
    <dbReference type="NCBI Taxonomy" id="408172"/>
    <lineage>
        <taxon>unclassified sequences</taxon>
        <taxon>metagenomes</taxon>
        <taxon>ecological metagenomes</taxon>
    </lineage>
</organism>
<dbReference type="Gene3D" id="3.30.300.90">
    <property type="entry name" value="BolA-like"/>
    <property type="match status" value="1"/>
</dbReference>